<dbReference type="EMBL" id="ML769389">
    <property type="protein sequence ID" value="KAE9409030.1"/>
    <property type="molecule type" value="Genomic_DNA"/>
</dbReference>
<evidence type="ECO:0000313" key="4">
    <source>
        <dbReference type="Proteomes" id="UP000799118"/>
    </source>
</evidence>
<organism evidence="3 4">
    <name type="scientific">Gymnopus androsaceus JB14</name>
    <dbReference type="NCBI Taxonomy" id="1447944"/>
    <lineage>
        <taxon>Eukaryota</taxon>
        <taxon>Fungi</taxon>
        <taxon>Dikarya</taxon>
        <taxon>Basidiomycota</taxon>
        <taxon>Agaricomycotina</taxon>
        <taxon>Agaricomycetes</taxon>
        <taxon>Agaricomycetidae</taxon>
        <taxon>Agaricales</taxon>
        <taxon>Marasmiineae</taxon>
        <taxon>Omphalotaceae</taxon>
        <taxon>Gymnopus</taxon>
    </lineage>
</organism>
<keyword evidence="2" id="KW-0732">Signal</keyword>
<accession>A0A6A4IGC0</accession>
<gene>
    <name evidence="3" type="ORF">BT96DRAFT_932310</name>
</gene>
<keyword evidence="4" id="KW-1185">Reference proteome</keyword>
<sequence length="162" mass="17645">MVSHWFFIDILSVLIKTLSMWYQDKELKTEDIPSVTFNNKVQPLDARLGTLCLPAVNYSNPFKTVATPPPQTQTLGARAVHEEATAALRPLLSCLKACVISARITGAIKGPSQGGGARAGGLRKAPKHSYKQLKLDKAGIKGGFDNDNDGNPHPVKRQRVTR</sequence>
<feature type="region of interest" description="Disordered" evidence="1">
    <location>
        <begin position="110"/>
        <end position="162"/>
    </location>
</feature>
<dbReference type="Proteomes" id="UP000799118">
    <property type="component" value="Unassembled WGS sequence"/>
</dbReference>
<protein>
    <submittedName>
        <fullName evidence="3">Uncharacterized protein</fullName>
    </submittedName>
</protein>
<proteinExistence type="predicted"/>
<evidence type="ECO:0000256" key="1">
    <source>
        <dbReference type="SAM" id="MobiDB-lite"/>
    </source>
</evidence>
<feature type="signal peptide" evidence="2">
    <location>
        <begin position="1"/>
        <end position="19"/>
    </location>
</feature>
<dbReference type="OrthoDB" id="2976292at2759"/>
<reference evidence="3" key="1">
    <citation type="journal article" date="2019" name="Environ. Microbiol.">
        <title>Fungal ecological strategies reflected in gene transcription - a case study of two litter decomposers.</title>
        <authorList>
            <person name="Barbi F."/>
            <person name="Kohler A."/>
            <person name="Barry K."/>
            <person name="Baskaran P."/>
            <person name="Daum C."/>
            <person name="Fauchery L."/>
            <person name="Ihrmark K."/>
            <person name="Kuo A."/>
            <person name="LaButti K."/>
            <person name="Lipzen A."/>
            <person name="Morin E."/>
            <person name="Grigoriev I.V."/>
            <person name="Henrissat B."/>
            <person name="Lindahl B."/>
            <person name="Martin F."/>
        </authorList>
    </citation>
    <scope>NUCLEOTIDE SEQUENCE</scope>
    <source>
        <strain evidence="3">JB14</strain>
    </source>
</reference>
<dbReference type="AlphaFoldDB" id="A0A6A4IGC0"/>
<feature type="chain" id="PRO_5025462929" evidence="2">
    <location>
        <begin position="20"/>
        <end position="162"/>
    </location>
</feature>
<evidence type="ECO:0000256" key="2">
    <source>
        <dbReference type="SAM" id="SignalP"/>
    </source>
</evidence>
<evidence type="ECO:0000313" key="3">
    <source>
        <dbReference type="EMBL" id="KAE9409030.1"/>
    </source>
</evidence>
<name>A0A6A4IGC0_9AGAR</name>